<accession>A0A4R1BMW7</accession>
<gene>
    <name evidence="3" type="ORF">EPD60_03415</name>
</gene>
<dbReference type="SUPFAM" id="SSF50978">
    <property type="entry name" value="WD40 repeat-like"/>
    <property type="match status" value="1"/>
</dbReference>
<dbReference type="EMBL" id="SJZI01000003">
    <property type="protein sequence ID" value="TCJ18823.1"/>
    <property type="molecule type" value="Genomic_DNA"/>
</dbReference>
<dbReference type="Pfam" id="PF20009">
    <property type="entry name" value="GEVED"/>
    <property type="match status" value="1"/>
</dbReference>
<evidence type="ECO:0000259" key="2">
    <source>
        <dbReference type="Pfam" id="PF20009"/>
    </source>
</evidence>
<proteinExistence type="predicted"/>
<dbReference type="Proteomes" id="UP000295334">
    <property type="component" value="Unassembled WGS sequence"/>
</dbReference>
<dbReference type="InterPro" id="IPR036322">
    <property type="entry name" value="WD40_repeat_dom_sf"/>
</dbReference>
<dbReference type="InterPro" id="IPR045474">
    <property type="entry name" value="GEVED"/>
</dbReference>
<feature type="domain" description="GEVED" evidence="2">
    <location>
        <begin position="575"/>
        <end position="656"/>
    </location>
</feature>
<evidence type="ECO:0000313" key="3">
    <source>
        <dbReference type="EMBL" id="TCJ18823.1"/>
    </source>
</evidence>
<keyword evidence="4" id="KW-1185">Reference proteome</keyword>
<feature type="signal peptide" evidence="1">
    <location>
        <begin position="1"/>
        <end position="20"/>
    </location>
</feature>
<dbReference type="SUPFAM" id="SSF63825">
    <property type="entry name" value="YWTD domain"/>
    <property type="match status" value="1"/>
</dbReference>
<reference evidence="3 4" key="1">
    <citation type="submission" date="2019-03" db="EMBL/GenBank/DDBJ databases">
        <authorList>
            <person name="Kim M.K.M."/>
        </authorList>
    </citation>
    <scope>NUCLEOTIDE SEQUENCE [LARGE SCALE GENOMIC DNA]</scope>
    <source>
        <strain evidence="3 4">17J68-12</strain>
    </source>
</reference>
<evidence type="ECO:0000256" key="1">
    <source>
        <dbReference type="SAM" id="SignalP"/>
    </source>
</evidence>
<keyword evidence="1" id="KW-0732">Signal</keyword>
<name>A0A4R1BMW7_9BACT</name>
<comment type="caution">
    <text evidence="3">The sequence shown here is derived from an EMBL/GenBank/DDBJ whole genome shotgun (WGS) entry which is preliminary data.</text>
</comment>
<organism evidence="3 4">
    <name type="scientific">Flaviaesturariibacter flavus</name>
    <dbReference type="NCBI Taxonomy" id="2502780"/>
    <lineage>
        <taxon>Bacteria</taxon>
        <taxon>Pseudomonadati</taxon>
        <taxon>Bacteroidota</taxon>
        <taxon>Chitinophagia</taxon>
        <taxon>Chitinophagales</taxon>
        <taxon>Chitinophagaceae</taxon>
        <taxon>Flaviaestuariibacter</taxon>
    </lineage>
</organism>
<protein>
    <submittedName>
        <fullName evidence="3">T9SS type A sorting domain-containing protein</fullName>
    </submittedName>
</protein>
<feature type="chain" id="PRO_5020958215" evidence="1">
    <location>
        <begin position="21"/>
        <end position="843"/>
    </location>
</feature>
<sequence length="843" mass="89858">MLRLLRLTLAVMVFSSAASAQCPAGFSSAQINWDALEFLRTGGSFSGYVTNAQAATQYIAFATQKVTVTHNFTGGNNLGVSTAHTAETNATGKGSDLRFLGNGAITFTFESPVQNVRFSLFDIDVNQRVEVSALAAVSMTRVTTTTLTLTNNNTTVARVDANATATALTSENGTVNVSIAGPVSSFTITTTNTGVVTSGNAAGREDGSIFISDINACTNAAAFPTNYYGTSKPWNNQPGYVLSVVNNKILQTDPATGKSKLIFADPTGNNINSMAYDPYNYVIYYCYSLTGSPATNKSVKKYDITTGTLSTFISDITTLGVPVYESGVESGAAGFYNGSLYLGVEGYASGGSGSLGRKSIVWRIDISGGTPATAVQAYAAVADDGVTANILHDWSDIGLNNGVLYDFDGAAGDPDIYQYDMYSGSLTRITPSSNWVPRQICVDWAGTIYNLDGTIAPYTGGANITTASQKTITSTTTTIPSGGSWGDAAEAFKPKGDLGDAPSSYDPVANAPAVHEINTNLRLGATITSEWSKNTSLFAAGDNDDGMPTPSIVINNSNYLTDVNVFNNTGAPATVCAWVDFNNNGIFDASEGISVNVPSSASTQTVQLFWPNPTTTLAPYSYTFIRIRVTSAANGMTTANPTGWFDDGEVEDYRVQVNAYALPSMLVDFDARKHDVRKGLVTWKISDEVAGTRYLLQHSRDGRRWSDLQQSAATGTATTRTYSFLHSQPADGSNYYRLQVLRPGAAPQWSGIRELRFNDDNNFLLAPNPARGSVNLQVTGIEGPALCRVYAASGALVLERRIQLVAAGSTHNIPLPESLPEATYIVELRTESVRQVRTLVLRR</sequence>
<dbReference type="AlphaFoldDB" id="A0A4R1BMW7"/>
<dbReference type="RefSeq" id="WP_131446867.1">
    <property type="nucleotide sequence ID" value="NZ_SJZI01000003.1"/>
</dbReference>
<evidence type="ECO:0000313" key="4">
    <source>
        <dbReference type="Proteomes" id="UP000295334"/>
    </source>
</evidence>
<dbReference type="OrthoDB" id="615363at2"/>